<keyword evidence="5 7" id="KW-0472">Membrane</keyword>
<evidence type="ECO:0000313" key="10">
    <source>
        <dbReference type="EMBL" id="QHI71111.1"/>
    </source>
</evidence>
<dbReference type="Pfam" id="PF00361">
    <property type="entry name" value="Proton_antipo_M"/>
    <property type="match status" value="1"/>
</dbReference>
<feature type="transmembrane region" description="Helical" evidence="7">
    <location>
        <begin position="6"/>
        <end position="22"/>
    </location>
</feature>
<keyword evidence="3 6" id="KW-0812">Transmembrane</keyword>
<evidence type="ECO:0000256" key="7">
    <source>
        <dbReference type="SAM" id="Phobius"/>
    </source>
</evidence>
<comment type="subcellular location">
    <subcellularLocation>
        <location evidence="1">Endomembrane system</location>
        <topology evidence="1">Multi-pass membrane protein</topology>
    </subcellularLocation>
    <subcellularLocation>
        <location evidence="6">Membrane</location>
        <topology evidence="6">Multi-pass membrane protein</topology>
    </subcellularLocation>
</comment>
<feature type="transmembrane region" description="Helical" evidence="7">
    <location>
        <begin position="542"/>
        <end position="562"/>
    </location>
</feature>
<feature type="transmembrane region" description="Helical" evidence="7">
    <location>
        <begin position="256"/>
        <end position="281"/>
    </location>
</feature>
<feature type="transmembrane region" description="Helical" evidence="7">
    <location>
        <begin position="318"/>
        <end position="340"/>
    </location>
</feature>
<accession>A0A6P1MB84</accession>
<evidence type="ECO:0000259" key="8">
    <source>
        <dbReference type="Pfam" id="PF00361"/>
    </source>
</evidence>
<dbReference type="InterPro" id="IPR050616">
    <property type="entry name" value="CPA3_Na-H_Antiporter_A"/>
</dbReference>
<feature type="transmembrane region" description="Helical" evidence="7">
    <location>
        <begin position="614"/>
        <end position="636"/>
    </location>
</feature>
<proteinExistence type="inferred from homology"/>
<dbReference type="Proteomes" id="UP000463883">
    <property type="component" value="Chromosome"/>
</dbReference>
<gene>
    <name evidence="10" type="ORF">Ami3637_00765</name>
</gene>
<feature type="transmembrane region" description="Helical" evidence="7">
    <location>
        <begin position="216"/>
        <end position="236"/>
    </location>
</feature>
<feature type="domain" description="NADH:quinone oxidoreductase/Mrp antiporter transmembrane" evidence="8">
    <location>
        <begin position="182"/>
        <end position="459"/>
    </location>
</feature>
<dbReference type="GO" id="GO:0016020">
    <property type="term" value="C:membrane"/>
    <property type="evidence" value="ECO:0007669"/>
    <property type="project" value="UniProtKB-SubCell"/>
</dbReference>
<feature type="transmembrane region" description="Helical" evidence="7">
    <location>
        <begin position="127"/>
        <end position="150"/>
    </location>
</feature>
<dbReference type="InterPro" id="IPR001750">
    <property type="entry name" value="ND/Mrp_TM"/>
</dbReference>
<feature type="transmembrane region" description="Helical" evidence="7">
    <location>
        <begin position="63"/>
        <end position="82"/>
    </location>
</feature>
<feature type="transmembrane region" description="Helical" evidence="7">
    <location>
        <begin position="347"/>
        <end position="366"/>
    </location>
</feature>
<feature type="domain" description="NADH-Ubiquinone oxidoreductase (complex I) chain 5 N-terminal" evidence="9">
    <location>
        <begin position="111"/>
        <end position="152"/>
    </location>
</feature>
<evidence type="ECO:0000256" key="6">
    <source>
        <dbReference type="RuleBase" id="RU000320"/>
    </source>
</evidence>
<dbReference type="GO" id="GO:0012505">
    <property type="term" value="C:endomembrane system"/>
    <property type="evidence" value="ECO:0007669"/>
    <property type="project" value="UniProtKB-SubCell"/>
</dbReference>
<evidence type="ECO:0000313" key="11">
    <source>
        <dbReference type="Proteomes" id="UP000463883"/>
    </source>
</evidence>
<dbReference type="PANTHER" id="PTHR43373">
    <property type="entry name" value="NA(+)/H(+) ANTIPORTER SUBUNIT"/>
    <property type="match status" value="1"/>
</dbReference>
<dbReference type="Pfam" id="PF00662">
    <property type="entry name" value="Proton_antipo_N"/>
    <property type="match status" value="1"/>
</dbReference>
<keyword evidence="4 7" id="KW-1133">Transmembrane helix</keyword>
<feature type="transmembrane region" description="Helical" evidence="7">
    <location>
        <begin position="89"/>
        <end position="107"/>
    </location>
</feature>
<feature type="transmembrane region" description="Helical" evidence="7">
    <location>
        <begin position="449"/>
        <end position="469"/>
    </location>
</feature>
<dbReference type="InterPro" id="IPR001516">
    <property type="entry name" value="Proton_antipo_N"/>
</dbReference>
<organism evidence="10 11">
    <name type="scientific">Aminipila terrae</name>
    <dbReference type="NCBI Taxonomy" id="2697030"/>
    <lineage>
        <taxon>Bacteria</taxon>
        <taxon>Bacillati</taxon>
        <taxon>Bacillota</taxon>
        <taxon>Clostridia</taxon>
        <taxon>Peptostreptococcales</taxon>
        <taxon>Anaerovoracaceae</taxon>
        <taxon>Aminipila</taxon>
    </lineage>
</organism>
<feature type="transmembrane region" description="Helical" evidence="7">
    <location>
        <begin position="417"/>
        <end position="437"/>
    </location>
</feature>
<feature type="transmembrane region" description="Helical" evidence="7">
    <location>
        <begin position="372"/>
        <end position="396"/>
    </location>
</feature>
<sequence>MSLITVLILFPLVVSIVTFLVRKENIRSAIVRVGAVGTAVLTVYTAIQYFNSGLILSIGETEMIDLFIIVVEVGLAAYIITTGIRTKKYLVSLFSLFQTCLILWFEFTQKAGIEVETGIVFDKLSGVMVLVVGVIGSLICLYAVGYMKAYHDHHTEVKERKSFFLAVLFLFLSAMFGLVLCNNLMWIYFCWEITTFCSYLLIGYTQTKEARNNSLLALTINVGGGVAFACAIVMIGMNFRTLELSTLISMKPEALVLIPVFLLCVAALTKSAQLPFSAWLLGAMVAPTPSSALLHSATMVKAGVYLIIRLAPLLGATSVGRIITLVGAITFLACSLMAIAQRDAKKVLAYSTIANLGLIVMCASIGTQESIWAAILLVIFHAVSKSLLFLSVGSIEHQIGNRNIENMNILMNVSRKLSIYLMIGIAGMFLAPFGMLISKWVAMKSFIDSNNIIIVIILAYGSAATLFYWGKWIGTLVSNGSGKNNGHHGVFSLDEELPIFLQAVIVVFSCLAFPLISKFAIVPYLSDVFGGTAMAPIGTGNQIIMVIMMAMLILLPLGYIPLSKKEKSRVTPIYMAGENAGDNENFIAATGVKRKSDLSNWYLEGYFGGKIFTFWSNMITISILCVGVLLLIWRWAL</sequence>
<evidence type="ECO:0000256" key="4">
    <source>
        <dbReference type="ARBA" id="ARBA00022989"/>
    </source>
</evidence>
<evidence type="ECO:0000259" key="9">
    <source>
        <dbReference type="Pfam" id="PF00662"/>
    </source>
</evidence>
<comment type="similarity">
    <text evidence="2">Belongs to the CPA3 antiporters (TC 2.A.63) subunit A family.</text>
</comment>
<dbReference type="AlphaFoldDB" id="A0A6P1MB84"/>
<reference evidence="10 11" key="1">
    <citation type="submission" date="2020-01" db="EMBL/GenBank/DDBJ databases">
        <title>Genomic analysis of Aminipila sp. CBA3637.</title>
        <authorList>
            <person name="Kim Y.B."/>
            <person name="Roh S.W."/>
        </authorList>
    </citation>
    <scope>NUCLEOTIDE SEQUENCE [LARGE SCALE GENOMIC DNA]</scope>
    <source>
        <strain evidence="10 11">CBA3637</strain>
    </source>
</reference>
<feature type="transmembrane region" description="Helical" evidence="7">
    <location>
        <begin position="162"/>
        <end position="180"/>
    </location>
</feature>
<keyword evidence="11" id="KW-1185">Reference proteome</keyword>
<protein>
    <submittedName>
        <fullName evidence="10">NADH-quinone oxidoreductase subunit L</fullName>
    </submittedName>
</protein>
<dbReference type="KEGG" id="amic:Ami3637_00765"/>
<evidence type="ECO:0000256" key="5">
    <source>
        <dbReference type="ARBA" id="ARBA00023136"/>
    </source>
</evidence>
<feature type="transmembrane region" description="Helical" evidence="7">
    <location>
        <begin position="29"/>
        <end position="51"/>
    </location>
</feature>
<evidence type="ECO:0000256" key="1">
    <source>
        <dbReference type="ARBA" id="ARBA00004127"/>
    </source>
</evidence>
<evidence type="ECO:0000256" key="3">
    <source>
        <dbReference type="ARBA" id="ARBA00022692"/>
    </source>
</evidence>
<evidence type="ECO:0000256" key="2">
    <source>
        <dbReference type="ARBA" id="ARBA00008483"/>
    </source>
</evidence>
<feature type="transmembrane region" description="Helical" evidence="7">
    <location>
        <begin position="186"/>
        <end position="204"/>
    </location>
</feature>
<dbReference type="EMBL" id="CP047591">
    <property type="protein sequence ID" value="QHI71111.1"/>
    <property type="molecule type" value="Genomic_DNA"/>
</dbReference>
<dbReference type="RefSeq" id="WP_162360887.1">
    <property type="nucleotide sequence ID" value="NZ_CP047591.1"/>
</dbReference>
<dbReference type="PANTHER" id="PTHR43373:SF1">
    <property type="entry name" value="NA(+)_H(+) ANTIPORTER SUBUNIT A"/>
    <property type="match status" value="1"/>
</dbReference>
<name>A0A6P1MB84_9FIRM</name>
<feature type="transmembrane region" description="Helical" evidence="7">
    <location>
        <begin position="499"/>
        <end position="522"/>
    </location>
</feature>
<dbReference type="PRINTS" id="PR01434">
    <property type="entry name" value="NADHDHGNASE5"/>
</dbReference>